<dbReference type="OrthoDB" id="8196546at2759"/>
<protein>
    <recommendedName>
        <fullName evidence="3">Reverse transcriptase domain-containing protein</fullName>
    </recommendedName>
</protein>
<dbReference type="EMBL" id="BGZK01000066">
    <property type="protein sequence ID" value="GBP14678.1"/>
    <property type="molecule type" value="Genomic_DNA"/>
</dbReference>
<evidence type="ECO:0008006" key="3">
    <source>
        <dbReference type="Google" id="ProtNLM"/>
    </source>
</evidence>
<proteinExistence type="predicted"/>
<keyword evidence="2" id="KW-1185">Reference proteome</keyword>
<comment type="caution">
    <text evidence="1">The sequence shown here is derived from an EMBL/GenBank/DDBJ whole genome shotgun (WGS) entry which is preliminary data.</text>
</comment>
<reference evidence="1 2" key="1">
    <citation type="journal article" date="2019" name="Commun. Biol.">
        <title>The bagworm genome reveals a unique fibroin gene that provides high tensile strength.</title>
        <authorList>
            <person name="Kono N."/>
            <person name="Nakamura H."/>
            <person name="Ohtoshi R."/>
            <person name="Tomita M."/>
            <person name="Numata K."/>
            <person name="Arakawa K."/>
        </authorList>
    </citation>
    <scope>NUCLEOTIDE SEQUENCE [LARGE SCALE GENOMIC DNA]</scope>
</reference>
<sequence length="166" mass="19397">MLPTRVRKRMRRWFGYWKRHRRFIIPFPLSPAPPRPASRLGPPLITDLVLFEFNDGFGASSLSPLRSRCRKDELFVKYLLYANEQVILATLGCGPQEMINKMNDSVEKKSMKINLGKTKVMVFEKGDARLMIYLQKGLWFLIGQIERCGPYQDDEDQLLQIDRANF</sequence>
<gene>
    <name evidence="1" type="ORF">EVAR_9589_1</name>
</gene>
<dbReference type="AlphaFoldDB" id="A0A4C1TMN1"/>
<dbReference type="Proteomes" id="UP000299102">
    <property type="component" value="Unassembled WGS sequence"/>
</dbReference>
<evidence type="ECO:0000313" key="1">
    <source>
        <dbReference type="EMBL" id="GBP14678.1"/>
    </source>
</evidence>
<evidence type="ECO:0000313" key="2">
    <source>
        <dbReference type="Proteomes" id="UP000299102"/>
    </source>
</evidence>
<name>A0A4C1TMN1_EUMVA</name>
<accession>A0A4C1TMN1</accession>
<organism evidence="1 2">
    <name type="scientific">Eumeta variegata</name>
    <name type="common">Bagworm moth</name>
    <name type="synonym">Eumeta japonica</name>
    <dbReference type="NCBI Taxonomy" id="151549"/>
    <lineage>
        <taxon>Eukaryota</taxon>
        <taxon>Metazoa</taxon>
        <taxon>Ecdysozoa</taxon>
        <taxon>Arthropoda</taxon>
        <taxon>Hexapoda</taxon>
        <taxon>Insecta</taxon>
        <taxon>Pterygota</taxon>
        <taxon>Neoptera</taxon>
        <taxon>Endopterygota</taxon>
        <taxon>Lepidoptera</taxon>
        <taxon>Glossata</taxon>
        <taxon>Ditrysia</taxon>
        <taxon>Tineoidea</taxon>
        <taxon>Psychidae</taxon>
        <taxon>Oiketicinae</taxon>
        <taxon>Eumeta</taxon>
    </lineage>
</organism>